<keyword evidence="1" id="KW-0723">Serine/threonine-protein kinase</keyword>
<dbReference type="Gene3D" id="1.10.510.10">
    <property type="entry name" value="Transferase(Phosphotransferase) domain 1"/>
    <property type="match status" value="1"/>
</dbReference>
<dbReference type="SMART" id="SM00220">
    <property type="entry name" value="S_TKc"/>
    <property type="match status" value="1"/>
</dbReference>
<dbReference type="PROSITE" id="PS50011">
    <property type="entry name" value="PROTEIN_KINASE_DOM"/>
    <property type="match status" value="1"/>
</dbReference>
<accession>A0AAN5DFG1</accession>
<evidence type="ECO:0000313" key="9">
    <source>
        <dbReference type="Proteomes" id="UP001328107"/>
    </source>
</evidence>
<protein>
    <recommendedName>
        <fullName evidence="7">Protein kinase domain-containing protein</fullName>
    </recommendedName>
</protein>
<keyword evidence="4" id="KW-0418">Kinase</keyword>
<feature type="non-terminal residue" evidence="8">
    <location>
        <position position="1"/>
    </location>
</feature>
<evidence type="ECO:0000256" key="2">
    <source>
        <dbReference type="ARBA" id="ARBA00022679"/>
    </source>
</evidence>
<dbReference type="GO" id="GO:0004674">
    <property type="term" value="F:protein serine/threonine kinase activity"/>
    <property type="evidence" value="ECO:0007669"/>
    <property type="project" value="UniProtKB-KW"/>
</dbReference>
<feature type="domain" description="Protein kinase" evidence="7">
    <location>
        <begin position="2"/>
        <end position="307"/>
    </location>
</feature>
<evidence type="ECO:0000256" key="3">
    <source>
        <dbReference type="ARBA" id="ARBA00022741"/>
    </source>
</evidence>
<keyword evidence="2" id="KW-0808">Transferase</keyword>
<dbReference type="Pfam" id="PF00069">
    <property type="entry name" value="Pkinase"/>
    <property type="match status" value="1"/>
</dbReference>
<keyword evidence="9" id="KW-1185">Reference proteome</keyword>
<name>A0AAN5DFG1_9BILA</name>
<sequence length="376" mass="42864">NLDRPIFLGKGGYGVVCRLTSLDRSRFPDVALKKFDGAFRNSKMAQRCYRELQLLSKIEHENIVKMLFAFSPSTSAESLDTVFLVTEYSGRDLETVIRNETLASHFYYLKDFKQMLIQLLNALQYLNSAKVIHRDLKPQNIAIKSTGKLTLLDFGLARVIDVEMTGNTGTRYYQAIETMNECSSRYNEKADIWSVGVILCEMITGSILFHDTKIKNPLVKAISMCGPLGENVLSQISNEANREYLEKKSKAAERIDFVAYLENHGRPWMKKEVKKDSDNLKSFIDLTLQFDQSRRMTVNEALEHPLLRENGRIPFWKRLLPTSHSIPSEVCQSSAEGGDSGFSDEEDVTFTSSEQAINHWKEVIWKHLGLISNPFV</sequence>
<gene>
    <name evidence="8" type="ORF">PMAYCL1PPCAC_31757</name>
</gene>
<dbReference type="GO" id="GO:0005524">
    <property type="term" value="F:ATP binding"/>
    <property type="evidence" value="ECO:0007669"/>
    <property type="project" value="UniProtKB-UniRule"/>
</dbReference>
<dbReference type="Gene3D" id="3.30.200.20">
    <property type="entry name" value="Phosphorylase Kinase, domain 1"/>
    <property type="match status" value="1"/>
</dbReference>
<dbReference type="AlphaFoldDB" id="A0AAN5DFG1"/>
<evidence type="ECO:0000256" key="5">
    <source>
        <dbReference type="ARBA" id="ARBA00022840"/>
    </source>
</evidence>
<feature type="binding site" evidence="6">
    <location>
        <position position="33"/>
    </location>
    <ligand>
        <name>ATP</name>
        <dbReference type="ChEBI" id="CHEBI:30616"/>
    </ligand>
</feature>
<evidence type="ECO:0000313" key="8">
    <source>
        <dbReference type="EMBL" id="GMR61562.1"/>
    </source>
</evidence>
<keyword evidence="5 6" id="KW-0067">ATP-binding</keyword>
<reference evidence="9" key="1">
    <citation type="submission" date="2022-10" db="EMBL/GenBank/DDBJ databases">
        <title>Genome assembly of Pristionchus species.</title>
        <authorList>
            <person name="Yoshida K."/>
            <person name="Sommer R.J."/>
        </authorList>
    </citation>
    <scope>NUCLEOTIDE SEQUENCE [LARGE SCALE GENOMIC DNA]</scope>
    <source>
        <strain evidence="9">RS5460</strain>
    </source>
</reference>
<dbReference type="EMBL" id="BTRK01000006">
    <property type="protein sequence ID" value="GMR61562.1"/>
    <property type="molecule type" value="Genomic_DNA"/>
</dbReference>
<evidence type="ECO:0000256" key="1">
    <source>
        <dbReference type="ARBA" id="ARBA00022527"/>
    </source>
</evidence>
<dbReference type="PANTHER" id="PTHR24055">
    <property type="entry name" value="MITOGEN-ACTIVATED PROTEIN KINASE"/>
    <property type="match status" value="1"/>
</dbReference>
<dbReference type="SUPFAM" id="SSF56112">
    <property type="entry name" value="Protein kinase-like (PK-like)"/>
    <property type="match status" value="1"/>
</dbReference>
<evidence type="ECO:0000256" key="4">
    <source>
        <dbReference type="ARBA" id="ARBA00022777"/>
    </source>
</evidence>
<evidence type="ECO:0000256" key="6">
    <source>
        <dbReference type="PROSITE-ProRule" id="PRU10141"/>
    </source>
</evidence>
<organism evidence="8 9">
    <name type="scientific">Pristionchus mayeri</name>
    <dbReference type="NCBI Taxonomy" id="1317129"/>
    <lineage>
        <taxon>Eukaryota</taxon>
        <taxon>Metazoa</taxon>
        <taxon>Ecdysozoa</taxon>
        <taxon>Nematoda</taxon>
        <taxon>Chromadorea</taxon>
        <taxon>Rhabditida</taxon>
        <taxon>Rhabditina</taxon>
        <taxon>Diplogasteromorpha</taxon>
        <taxon>Diplogasteroidea</taxon>
        <taxon>Neodiplogasteridae</taxon>
        <taxon>Pristionchus</taxon>
    </lineage>
</organism>
<dbReference type="Proteomes" id="UP001328107">
    <property type="component" value="Unassembled WGS sequence"/>
</dbReference>
<keyword evidence="3 6" id="KW-0547">Nucleotide-binding</keyword>
<proteinExistence type="predicted"/>
<dbReference type="InterPro" id="IPR000719">
    <property type="entry name" value="Prot_kinase_dom"/>
</dbReference>
<dbReference type="InterPro" id="IPR050117">
    <property type="entry name" value="MAPK"/>
</dbReference>
<dbReference type="InterPro" id="IPR011009">
    <property type="entry name" value="Kinase-like_dom_sf"/>
</dbReference>
<comment type="caution">
    <text evidence="8">The sequence shown here is derived from an EMBL/GenBank/DDBJ whole genome shotgun (WGS) entry which is preliminary data.</text>
</comment>
<dbReference type="FunFam" id="1.10.510.10:FF:000624">
    <property type="entry name" value="Mitogen-activated protein kinase"/>
    <property type="match status" value="1"/>
</dbReference>
<dbReference type="InterPro" id="IPR017441">
    <property type="entry name" value="Protein_kinase_ATP_BS"/>
</dbReference>
<dbReference type="PROSITE" id="PS00107">
    <property type="entry name" value="PROTEIN_KINASE_ATP"/>
    <property type="match status" value="1"/>
</dbReference>
<evidence type="ECO:0000259" key="7">
    <source>
        <dbReference type="PROSITE" id="PS50011"/>
    </source>
</evidence>